<dbReference type="InterPro" id="IPR011051">
    <property type="entry name" value="RmlC_Cupin_sf"/>
</dbReference>
<gene>
    <name evidence="5" type="ORF">ABB05_08645</name>
</gene>
<dbReference type="GO" id="GO:0043565">
    <property type="term" value="F:sequence-specific DNA binding"/>
    <property type="evidence" value="ECO:0007669"/>
    <property type="project" value="InterPro"/>
</dbReference>
<evidence type="ECO:0000256" key="1">
    <source>
        <dbReference type="ARBA" id="ARBA00023015"/>
    </source>
</evidence>
<dbReference type="Proteomes" id="UP000077881">
    <property type="component" value="Unassembled WGS sequence"/>
</dbReference>
<dbReference type="Gene3D" id="2.60.120.10">
    <property type="entry name" value="Jelly Rolls"/>
    <property type="match status" value="1"/>
</dbReference>
<dbReference type="CDD" id="cd02209">
    <property type="entry name" value="cupin_XRE_C"/>
    <property type="match status" value="1"/>
</dbReference>
<evidence type="ECO:0000256" key="3">
    <source>
        <dbReference type="ARBA" id="ARBA00023163"/>
    </source>
</evidence>
<dbReference type="AlphaFoldDB" id="A0A177ZWY5"/>
<dbReference type="Gene3D" id="1.10.10.60">
    <property type="entry name" value="Homeodomain-like"/>
    <property type="match status" value="2"/>
</dbReference>
<dbReference type="RefSeq" id="WP_057983825.1">
    <property type="nucleotide sequence ID" value="NZ_LDJR01000039.1"/>
</dbReference>
<keyword evidence="3" id="KW-0804">Transcription</keyword>
<proteinExistence type="predicted"/>
<sequence>MTSLFNSQLSERDFVPKINAYYFKQWSEYEMDFHSHKEVEIMYVIDGKCIVELKKEGHLLKKGDFILLDAHVPHRLIVGSNARCRMLNIEFTFMKKADRLPSVRDLIKKNEVFAKFLTLNKAYLVLKDSDQIYHTLKNIVLESDKKQDLMVHLLLSQLLIQLARMALESKEEDQQTNLYINQVLAFIHQHYDQDIQVKDIAEEVNLHPGYLHRIFRRIMQTSLMDYVNSFRMEKAKMLLGDTEIPIIEISQYVGINSSQYFSQVFKKYTGNTPVAYRRSSIRTIEKWNKG</sequence>
<feature type="domain" description="HTH araC/xylS-type" evidence="4">
    <location>
        <begin position="181"/>
        <end position="279"/>
    </location>
</feature>
<dbReference type="SUPFAM" id="SSF46689">
    <property type="entry name" value="Homeodomain-like"/>
    <property type="match status" value="2"/>
</dbReference>
<dbReference type="InterPro" id="IPR003313">
    <property type="entry name" value="AraC-bd"/>
</dbReference>
<dbReference type="SMART" id="SM00342">
    <property type="entry name" value="HTH_ARAC"/>
    <property type="match status" value="1"/>
</dbReference>
<organism evidence="5 6">
    <name type="scientific">Lederbergia galactosidilytica</name>
    <dbReference type="NCBI Taxonomy" id="217031"/>
    <lineage>
        <taxon>Bacteria</taxon>
        <taxon>Bacillati</taxon>
        <taxon>Bacillota</taxon>
        <taxon>Bacilli</taxon>
        <taxon>Bacillales</taxon>
        <taxon>Bacillaceae</taxon>
        <taxon>Lederbergia</taxon>
    </lineage>
</organism>
<dbReference type="Pfam" id="PF02311">
    <property type="entry name" value="AraC_binding"/>
    <property type="match status" value="1"/>
</dbReference>
<comment type="caution">
    <text evidence="5">The sequence shown here is derived from an EMBL/GenBank/DDBJ whole genome shotgun (WGS) entry which is preliminary data.</text>
</comment>
<dbReference type="STRING" id="217031.ABB05_08645"/>
<evidence type="ECO:0000259" key="4">
    <source>
        <dbReference type="PROSITE" id="PS01124"/>
    </source>
</evidence>
<dbReference type="InterPro" id="IPR018060">
    <property type="entry name" value="HTH_AraC"/>
</dbReference>
<dbReference type="SUPFAM" id="SSF51182">
    <property type="entry name" value="RmlC-like cupins"/>
    <property type="match status" value="1"/>
</dbReference>
<evidence type="ECO:0000313" key="6">
    <source>
        <dbReference type="Proteomes" id="UP000077881"/>
    </source>
</evidence>
<name>A0A177ZWY5_9BACI</name>
<dbReference type="PRINTS" id="PR00032">
    <property type="entry name" value="HTHARAC"/>
</dbReference>
<dbReference type="InterPro" id="IPR020449">
    <property type="entry name" value="Tscrpt_reg_AraC-type_HTH"/>
</dbReference>
<dbReference type="PROSITE" id="PS01124">
    <property type="entry name" value="HTH_ARAC_FAMILY_2"/>
    <property type="match status" value="1"/>
</dbReference>
<reference evidence="5 6" key="1">
    <citation type="submission" date="2015-05" db="EMBL/GenBank/DDBJ databases">
        <title>Comparison of genome.</title>
        <authorList>
            <person name="Zheng Z."/>
            <person name="Sun M."/>
        </authorList>
    </citation>
    <scope>NUCLEOTIDE SEQUENCE [LARGE SCALE GENOMIC DNA]</scope>
    <source>
        <strain evidence="5 6">G25-74</strain>
    </source>
</reference>
<dbReference type="PANTHER" id="PTHR43280">
    <property type="entry name" value="ARAC-FAMILY TRANSCRIPTIONAL REGULATOR"/>
    <property type="match status" value="1"/>
</dbReference>
<keyword evidence="2" id="KW-0238">DNA-binding</keyword>
<dbReference type="EMBL" id="LDJR01000039">
    <property type="protein sequence ID" value="OAK72354.1"/>
    <property type="molecule type" value="Genomic_DNA"/>
</dbReference>
<dbReference type="InterPro" id="IPR014710">
    <property type="entry name" value="RmlC-like_jellyroll"/>
</dbReference>
<accession>A0A177ZWY5</accession>
<keyword evidence="6" id="KW-1185">Reference proteome</keyword>
<keyword evidence="1" id="KW-0805">Transcription regulation</keyword>
<evidence type="ECO:0000313" key="5">
    <source>
        <dbReference type="EMBL" id="OAK72354.1"/>
    </source>
</evidence>
<evidence type="ECO:0000256" key="2">
    <source>
        <dbReference type="ARBA" id="ARBA00023125"/>
    </source>
</evidence>
<dbReference type="InterPro" id="IPR009057">
    <property type="entry name" value="Homeodomain-like_sf"/>
</dbReference>
<protein>
    <recommendedName>
        <fullName evidence="4">HTH araC/xylS-type domain-containing protein</fullName>
    </recommendedName>
</protein>
<dbReference type="PROSITE" id="PS00041">
    <property type="entry name" value="HTH_ARAC_FAMILY_1"/>
    <property type="match status" value="1"/>
</dbReference>
<dbReference type="PATRIC" id="fig|217031.6.peg.1827"/>
<dbReference type="Pfam" id="PF12833">
    <property type="entry name" value="HTH_18"/>
    <property type="match status" value="1"/>
</dbReference>
<dbReference type="InterPro" id="IPR018062">
    <property type="entry name" value="HTH_AraC-typ_CS"/>
</dbReference>
<dbReference type="GO" id="GO:0003700">
    <property type="term" value="F:DNA-binding transcription factor activity"/>
    <property type="evidence" value="ECO:0007669"/>
    <property type="project" value="InterPro"/>
</dbReference>
<dbReference type="PANTHER" id="PTHR43280:SF2">
    <property type="entry name" value="HTH-TYPE TRANSCRIPTIONAL REGULATOR EXSA"/>
    <property type="match status" value="1"/>
</dbReference>